<dbReference type="InterPro" id="IPR028790">
    <property type="entry name" value="MKKS"/>
</dbReference>
<dbReference type="InterPro" id="IPR027410">
    <property type="entry name" value="TCP-1-like_intermed_sf"/>
</dbReference>
<dbReference type="GO" id="GO:0050910">
    <property type="term" value="P:detection of mechanical stimulus involved in sensory perception of sound"/>
    <property type="evidence" value="ECO:0007669"/>
    <property type="project" value="Ensembl"/>
</dbReference>
<gene>
    <name evidence="15" type="primary">MKKS</name>
</gene>
<dbReference type="GO" id="GO:0005634">
    <property type="term" value="C:nucleus"/>
    <property type="evidence" value="ECO:0007669"/>
    <property type="project" value="UniProtKB-SubCell"/>
</dbReference>
<dbReference type="GO" id="GO:0035176">
    <property type="term" value="P:social behavior"/>
    <property type="evidence" value="ECO:0007669"/>
    <property type="project" value="Ensembl"/>
</dbReference>
<dbReference type="RefSeq" id="XP_027696249.1">
    <property type="nucleotide sequence ID" value="XM_027840448.1"/>
</dbReference>
<evidence type="ECO:0000256" key="5">
    <source>
        <dbReference type="ARBA" id="ARBA00022490"/>
    </source>
</evidence>
<dbReference type="GeneTree" id="ENSGT00390000007214"/>
<dbReference type="GO" id="GO:0038108">
    <property type="term" value="P:negative regulation of appetite by leptin-mediated signaling pathway"/>
    <property type="evidence" value="ECO:0007669"/>
    <property type="project" value="Ensembl"/>
</dbReference>
<evidence type="ECO:0000256" key="14">
    <source>
        <dbReference type="ARBA" id="ARBA00081955"/>
    </source>
</evidence>
<dbReference type="GO" id="GO:0005813">
    <property type="term" value="C:centrosome"/>
    <property type="evidence" value="ECO:0007669"/>
    <property type="project" value="UniProtKB-SubCell"/>
</dbReference>
<dbReference type="PANTHER" id="PTHR46787:SF1">
    <property type="entry name" value="MOLECULAR CHAPERONE MKKS"/>
    <property type="match status" value="1"/>
</dbReference>
<evidence type="ECO:0000256" key="10">
    <source>
        <dbReference type="ARBA" id="ARBA00023242"/>
    </source>
</evidence>
<dbReference type="GO" id="GO:0007286">
    <property type="term" value="P:spermatid development"/>
    <property type="evidence" value="ECO:0007669"/>
    <property type="project" value="Ensembl"/>
</dbReference>
<reference evidence="15" key="3">
    <citation type="submission" date="2025-09" db="UniProtKB">
        <authorList>
            <consortium name="Ensembl"/>
        </authorList>
    </citation>
    <scope>IDENTIFICATION</scope>
</reference>
<evidence type="ECO:0000256" key="13">
    <source>
        <dbReference type="ARBA" id="ARBA00070698"/>
    </source>
</evidence>
<keyword evidence="5" id="KW-0963">Cytoplasm</keyword>
<dbReference type="GO" id="GO:0051492">
    <property type="term" value="P:regulation of stress fiber assembly"/>
    <property type="evidence" value="ECO:0007669"/>
    <property type="project" value="Ensembl"/>
</dbReference>
<evidence type="ECO:0000313" key="16">
    <source>
        <dbReference type="Proteomes" id="UP000314987"/>
    </source>
</evidence>
<evidence type="ECO:0000256" key="7">
    <source>
        <dbReference type="ARBA" id="ARBA00022840"/>
    </source>
</evidence>
<dbReference type="AlphaFoldDB" id="A0A4X2KI51"/>
<comment type="subunit">
    <text evidence="12">Component of a complex composed at least of MKKS, BBS10, BBS12, TCP1, CCT2, CCT3, CCT4, CCT5 and CCT8. Interacts with STUB1. Interacts with BBS2 (via coiled coil domain). Interacts with CCDC28B. Interacts with BBS12. Interacts with SMARCC1, a component of the SWI/SNF complexes; the interaction takes place predominantly in the cytoplasm and may modulate SMARCC1 location. Interacts with DLEC1.</text>
</comment>
<keyword evidence="8" id="KW-0143">Chaperone</keyword>
<dbReference type="OMA" id="LFVCQKV"/>
<organism evidence="15 16">
    <name type="scientific">Vombatus ursinus</name>
    <name type="common">Common wombat</name>
    <dbReference type="NCBI Taxonomy" id="29139"/>
    <lineage>
        <taxon>Eukaryota</taxon>
        <taxon>Metazoa</taxon>
        <taxon>Chordata</taxon>
        <taxon>Craniata</taxon>
        <taxon>Vertebrata</taxon>
        <taxon>Euteleostomi</taxon>
        <taxon>Mammalia</taxon>
        <taxon>Metatheria</taxon>
        <taxon>Diprotodontia</taxon>
        <taxon>Vombatidae</taxon>
        <taxon>Vombatus</taxon>
    </lineage>
</organism>
<dbReference type="GO" id="GO:0014824">
    <property type="term" value="P:artery smooth muscle contraction"/>
    <property type="evidence" value="ECO:0007669"/>
    <property type="project" value="Ensembl"/>
</dbReference>
<dbReference type="GO" id="GO:0048854">
    <property type="term" value="P:brain morphogenesis"/>
    <property type="evidence" value="ECO:0007669"/>
    <property type="project" value="Ensembl"/>
</dbReference>
<dbReference type="GO" id="GO:0045776">
    <property type="term" value="P:negative regulation of blood pressure"/>
    <property type="evidence" value="ECO:0007669"/>
    <property type="project" value="Ensembl"/>
</dbReference>
<dbReference type="GO" id="GO:0051216">
    <property type="term" value="P:cartilage development"/>
    <property type="evidence" value="ECO:0007669"/>
    <property type="project" value="Ensembl"/>
</dbReference>
<dbReference type="GO" id="GO:0006457">
    <property type="term" value="P:protein folding"/>
    <property type="evidence" value="ECO:0007669"/>
    <property type="project" value="InterPro"/>
</dbReference>
<dbReference type="GeneID" id="114026726"/>
<dbReference type="OrthoDB" id="528704at2759"/>
<evidence type="ECO:0000256" key="11">
    <source>
        <dbReference type="ARBA" id="ARBA00059081"/>
    </source>
</evidence>
<dbReference type="GO" id="GO:0040018">
    <property type="term" value="P:positive regulation of multicellular organism growth"/>
    <property type="evidence" value="ECO:0007669"/>
    <property type="project" value="Ensembl"/>
</dbReference>
<evidence type="ECO:0000256" key="3">
    <source>
        <dbReference type="ARBA" id="ARBA00004514"/>
    </source>
</evidence>
<dbReference type="InterPro" id="IPR002423">
    <property type="entry name" value="Cpn60/GroEL/TCP-1"/>
</dbReference>
<name>A0A4X2KI51_VOMUR</name>
<sequence length="571" mass="62835">MSRVEAKKPSLCTCELLTKEIISKSLSVLREIVTSCYGPSGRLKQLHNGVGGSICTTSSSSFLFSNLSVTHPILKILTTSVQNHVSRFSDCGLFTAILCFNLVENFQRLNLSTATVIKISKHLLSLCTDYLNSESCGCRISIDFSNMKTLLCLVQSILTSKPACLLNKKEADHISTLILKAFLLTIPEKAKDHAILGKSIIIPLKDERVMNSTVLPGIVIEMPEVQLMRKFPIKKLPSDVLKVALFCISMSGDISDPGDGTLVISYGVSLESAVLDQLLNLGNQLISDHVDIVVCQKVIHPALKQYLHQHHIITIDRVGISLMEPLCEMTGAQTIGSLSLISPTSYGYVKDLCSTNFGSKHYFHLIPNDSTVCSLLLCNRNETAWNELKLACQTAQHILQLTIRQPLALLGGGCTETHLASFIRHTGINVPECILKVNDCTQTEYKIVTNAFCNALQSVACSLEHDKGKILTDRKYGHFWSIQPDFPSNVKWQDLVSKCGCGLYGNQEELNWCLLQDIHSFAPLNSSVQQATNSTGHLTLDCFTAKLHGLQVAVETASLILDLSYIIEDKN</sequence>
<dbReference type="GO" id="GO:0021756">
    <property type="term" value="P:striatum development"/>
    <property type="evidence" value="ECO:0007669"/>
    <property type="project" value="Ensembl"/>
</dbReference>
<evidence type="ECO:0000256" key="12">
    <source>
        <dbReference type="ARBA" id="ARBA00064363"/>
    </source>
</evidence>
<dbReference type="GO" id="GO:0060296">
    <property type="term" value="P:regulation of cilium beat frequency involved in ciliary motility"/>
    <property type="evidence" value="ECO:0007669"/>
    <property type="project" value="Ensembl"/>
</dbReference>
<dbReference type="GO" id="GO:0042311">
    <property type="term" value="P:vasodilation"/>
    <property type="evidence" value="ECO:0007669"/>
    <property type="project" value="Ensembl"/>
</dbReference>
<dbReference type="SUPFAM" id="SSF52029">
    <property type="entry name" value="GroEL apical domain-like"/>
    <property type="match status" value="1"/>
</dbReference>
<evidence type="ECO:0000256" key="9">
    <source>
        <dbReference type="ARBA" id="ARBA00023212"/>
    </source>
</evidence>
<dbReference type="GO" id="GO:0005524">
    <property type="term" value="F:ATP binding"/>
    <property type="evidence" value="ECO:0007669"/>
    <property type="project" value="UniProtKB-KW"/>
</dbReference>
<dbReference type="GO" id="GO:0021987">
    <property type="term" value="P:cerebral cortex development"/>
    <property type="evidence" value="ECO:0007669"/>
    <property type="project" value="Ensembl"/>
</dbReference>
<evidence type="ECO:0000313" key="15">
    <source>
        <dbReference type="Ensembl" id="ENSVURP00010009646.1"/>
    </source>
</evidence>
<dbReference type="GO" id="GO:1902636">
    <property type="term" value="C:kinociliary basal body"/>
    <property type="evidence" value="ECO:0007669"/>
    <property type="project" value="Ensembl"/>
</dbReference>
<dbReference type="GO" id="GO:0051131">
    <property type="term" value="P:chaperone-mediated protein complex assembly"/>
    <property type="evidence" value="ECO:0007669"/>
    <property type="project" value="Ensembl"/>
</dbReference>
<dbReference type="PANTHER" id="PTHR46787">
    <property type="entry name" value="SYNDROMES PUTATIVE CHAPERONIN-RELATED"/>
    <property type="match status" value="1"/>
</dbReference>
<dbReference type="GO" id="GO:0061629">
    <property type="term" value="F:RNA polymerase II-specific DNA-binding transcription factor binding"/>
    <property type="evidence" value="ECO:0007669"/>
    <property type="project" value="Ensembl"/>
</dbReference>
<proteinExistence type="inferred from homology"/>
<dbReference type="InterPro" id="IPR027409">
    <property type="entry name" value="GroEL-like_apical_dom_sf"/>
</dbReference>
<dbReference type="SUPFAM" id="SSF48592">
    <property type="entry name" value="GroEL equatorial domain-like"/>
    <property type="match status" value="1"/>
</dbReference>
<dbReference type="Ensembl" id="ENSVURT00010010948.1">
    <property type="protein sequence ID" value="ENSVURP00010009646.1"/>
    <property type="gene ID" value="ENSVURG00010007467.1"/>
</dbReference>
<dbReference type="FunFam" id="3.30.260.10:FF:000016">
    <property type="entry name" value="McKusick-Kaufman syndrome"/>
    <property type="match status" value="1"/>
</dbReference>
<dbReference type="GO" id="GO:0021766">
    <property type="term" value="P:hippocampus development"/>
    <property type="evidence" value="ECO:0007669"/>
    <property type="project" value="Ensembl"/>
</dbReference>
<dbReference type="GO" id="GO:1905515">
    <property type="term" value="P:non-motile cilium assembly"/>
    <property type="evidence" value="ECO:0007669"/>
    <property type="project" value="Ensembl"/>
</dbReference>
<keyword evidence="9" id="KW-0206">Cytoskeleton</keyword>
<dbReference type="InterPro" id="IPR027413">
    <property type="entry name" value="GROEL-like_equatorial_sf"/>
</dbReference>
<dbReference type="Proteomes" id="UP000314987">
    <property type="component" value="Unassembled WGS sequence"/>
</dbReference>
<dbReference type="GO" id="GO:0045444">
    <property type="term" value="P:fat cell differentiation"/>
    <property type="evidence" value="ECO:0007669"/>
    <property type="project" value="Ensembl"/>
</dbReference>
<keyword evidence="16" id="KW-1185">Reference proteome</keyword>
<evidence type="ECO:0000256" key="2">
    <source>
        <dbReference type="ARBA" id="ARBA00004300"/>
    </source>
</evidence>
<dbReference type="GO" id="GO:0010629">
    <property type="term" value="P:negative regulation of gene expression"/>
    <property type="evidence" value="ECO:0007669"/>
    <property type="project" value="Ensembl"/>
</dbReference>
<dbReference type="RefSeq" id="XP_027696248.1">
    <property type="nucleotide sequence ID" value="XM_027840447.1"/>
</dbReference>
<dbReference type="GO" id="GO:1902140">
    <property type="term" value="P:response to inositol"/>
    <property type="evidence" value="ECO:0007669"/>
    <property type="project" value="Ensembl"/>
</dbReference>
<dbReference type="GO" id="GO:0031514">
    <property type="term" value="C:motile cilium"/>
    <property type="evidence" value="ECO:0007669"/>
    <property type="project" value="Ensembl"/>
</dbReference>
<reference evidence="15" key="2">
    <citation type="submission" date="2025-08" db="UniProtKB">
        <authorList>
            <consortium name="Ensembl"/>
        </authorList>
    </citation>
    <scope>IDENTIFICATION</scope>
</reference>
<protein>
    <recommendedName>
        <fullName evidence="13">Molecular chaperone MKKS</fullName>
    </recommendedName>
    <alternativeName>
        <fullName evidence="14">McKusick-Kaufman/Bardet-Biedl syndromes putative chaperonin</fullName>
    </alternativeName>
</protein>
<keyword evidence="7" id="KW-0067">ATP-binding</keyword>
<dbReference type="Gene3D" id="1.10.560.10">
    <property type="entry name" value="GroEL-like equatorial domain"/>
    <property type="match status" value="1"/>
</dbReference>
<evidence type="ECO:0000256" key="1">
    <source>
        <dbReference type="ARBA" id="ARBA00004123"/>
    </source>
</evidence>
<dbReference type="GO" id="GO:0007608">
    <property type="term" value="P:sensory perception of smell"/>
    <property type="evidence" value="ECO:0007669"/>
    <property type="project" value="Ensembl"/>
</dbReference>
<evidence type="ECO:0000256" key="4">
    <source>
        <dbReference type="ARBA" id="ARBA00008020"/>
    </source>
</evidence>
<dbReference type="Gene3D" id="3.30.260.10">
    <property type="entry name" value="TCP-1-like chaperonin intermediate domain"/>
    <property type="match status" value="1"/>
</dbReference>
<comment type="function">
    <text evidence="11">Probable molecular chaperone that assists the folding of proteins upon ATP hydrolysis. Plays a role in the assembly of BBSome, a complex involved in ciliogenesis regulating transports vesicles to the cilia. May play a role in protein processing in limb, cardiac and reproductive system development. May play a role in cytokinesis.</text>
</comment>
<evidence type="ECO:0000256" key="6">
    <source>
        <dbReference type="ARBA" id="ARBA00022741"/>
    </source>
</evidence>
<evidence type="ECO:0000256" key="8">
    <source>
        <dbReference type="ARBA" id="ARBA00023186"/>
    </source>
</evidence>
<dbReference type="RefSeq" id="XP_027696247.1">
    <property type="nucleotide sequence ID" value="XM_027840446.1"/>
</dbReference>
<comment type="subcellular location">
    <subcellularLocation>
        <location evidence="2">Cytoplasm</location>
        <location evidence="2">Cytoskeleton</location>
        <location evidence="2">Microtubule organizing center</location>
        <location evidence="2">Centrosome</location>
    </subcellularLocation>
    <subcellularLocation>
        <location evidence="3">Cytoplasm</location>
        <location evidence="3">Cytosol</location>
    </subcellularLocation>
    <subcellularLocation>
        <location evidence="1">Nucleus</location>
    </subcellularLocation>
</comment>
<keyword evidence="10" id="KW-0539">Nucleus</keyword>
<dbReference type="GO" id="GO:0060324">
    <property type="term" value="P:face development"/>
    <property type="evidence" value="ECO:0007669"/>
    <property type="project" value="Ensembl"/>
</dbReference>
<dbReference type="STRING" id="29139.ENSVURP00010009646"/>
<dbReference type="CTD" id="8195"/>
<comment type="similarity">
    <text evidence="4">Belongs to the TCP-1 chaperonin family.</text>
</comment>
<reference evidence="16" key="1">
    <citation type="submission" date="2018-12" db="EMBL/GenBank/DDBJ databases">
        <authorList>
            <person name="Yazar S."/>
        </authorList>
    </citation>
    <scope>NUCLEOTIDE SEQUENCE [LARGE SCALE GENOMIC DNA]</scope>
</reference>
<dbReference type="GO" id="GO:0051082">
    <property type="term" value="F:unfolded protein binding"/>
    <property type="evidence" value="ECO:0007669"/>
    <property type="project" value="InterPro"/>
</dbReference>
<dbReference type="Gene3D" id="3.50.7.10">
    <property type="entry name" value="GroEL"/>
    <property type="match status" value="1"/>
</dbReference>
<dbReference type="GO" id="GO:0005829">
    <property type="term" value="C:cytosol"/>
    <property type="evidence" value="ECO:0007669"/>
    <property type="project" value="UniProtKB-SubCell"/>
</dbReference>
<dbReference type="Pfam" id="PF00118">
    <property type="entry name" value="Cpn60_TCP1"/>
    <property type="match status" value="1"/>
</dbReference>
<keyword evidence="6" id="KW-0547">Nucleotide-binding</keyword>
<dbReference type="GO" id="GO:0030837">
    <property type="term" value="P:negative regulation of actin filament polymerization"/>
    <property type="evidence" value="ECO:0007669"/>
    <property type="project" value="Ensembl"/>
</dbReference>
<accession>A0A4X2KI51</accession>
<dbReference type="GO" id="GO:0045494">
    <property type="term" value="P:photoreceptor cell maintenance"/>
    <property type="evidence" value="ECO:0007669"/>
    <property type="project" value="Ensembl"/>
</dbReference>